<proteinExistence type="predicted"/>
<dbReference type="AlphaFoldDB" id="A0AA36BGP3"/>
<dbReference type="Proteomes" id="UP001162480">
    <property type="component" value="Chromosome 15"/>
</dbReference>
<evidence type="ECO:0000313" key="1">
    <source>
        <dbReference type="EMBL" id="CAI9733739.1"/>
    </source>
</evidence>
<dbReference type="PANTHER" id="PTHR45737:SF6">
    <property type="entry name" value="VON WILLEBRAND FACTOR A DOMAIN-CONTAINING PROTEIN 5A"/>
    <property type="match status" value="1"/>
</dbReference>
<dbReference type="PANTHER" id="PTHR45737">
    <property type="entry name" value="VON WILLEBRAND FACTOR A DOMAIN-CONTAINING PROTEIN 5A"/>
    <property type="match status" value="1"/>
</dbReference>
<accession>A0AA36BGP3</accession>
<reference evidence="1" key="1">
    <citation type="submission" date="2023-08" db="EMBL/GenBank/DDBJ databases">
        <authorList>
            <person name="Alioto T."/>
            <person name="Alioto T."/>
            <person name="Gomez Garrido J."/>
        </authorList>
    </citation>
    <scope>NUCLEOTIDE SEQUENCE</scope>
</reference>
<organism evidence="1 2">
    <name type="scientific">Octopus vulgaris</name>
    <name type="common">Common octopus</name>
    <dbReference type="NCBI Taxonomy" id="6645"/>
    <lineage>
        <taxon>Eukaryota</taxon>
        <taxon>Metazoa</taxon>
        <taxon>Spiralia</taxon>
        <taxon>Lophotrochozoa</taxon>
        <taxon>Mollusca</taxon>
        <taxon>Cephalopoda</taxon>
        <taxon>Coleoidea</taxon>
        <taxon>Octopodiformes</taxon>
        <taxon>Octopoda</taxon>
        <taxon>Incirrata</taxon>
        <taxon>Octopodidae</taxon>
        <taxon>Octopus</taxon>
    </lineage>
</organism>
<keyword evidence="2" id="KW-1185">Reference proteome</keyword>
<evidence type="ECO:0000313" key="2">
    <source>
        <dbReference type="Proteomes" id="UP001162480"/>
    </source>
</evidence>
<dbReference type="EMBL" id="OX597828">
    <property type="protein sequence ID" value="CAI9733739.1"/>
    <property type="molecule type" value="Genomic_DNA"/>
</dbReference>
<name>A0AA36BGP3_OCTVU</name>
<protein>
    <submittedName>
        <fullName evidence="1">Uncharacterized protein</fullName>
    </submittedName>
</protein>
<gene>
    <name evidence="1" type="ORF">OCTVUL_1B005873</name>
</gene>
<sequence>MTIHRLCVKRKIQELELNKDLGKGDEIKSEIIDLGTMANLVSKYTSFVGLDEHVPVAIQMASIAIPKYTAKCACASSPIVRMFHDQLAQALNISLKDLNDENPSVSDKVWATGLVVAVLREKLASQHCEWELMEKKAIDWLESQNIQPLYSEKLLEKATNFIKNKMVA</sequence>